<comment type="caution">
    <text evidence="1">The sequence shown here is derived from an EMBL/GenBank/DDBJ whole genome shotgun (WGS) entry which is preliminary data.</text>
</comment>
<evidence type="ECO:0000313" key="1">
    <source>
        <dbReference type="EMBL" id="MBM9458298.1"/>
    </source>
</evidence>
<dbReference type="EMBL" id="JAERTX010000001">
    <property type="protein sequence ID" value="MBM9458298.1"/>
    <property type="molecule type" value="Genomic_DNA"/>
</dbReference>
<accession>A0A938Y1Q9</accession>
<dbReference type="RefSeq" id="WP_205289619.1">
    <property type="nucleotide sequence ID" value="NZ_CP074406.1"/>
</dbReference>
<dbReference type="AlphaFoldDB" id="A0A938Y1Q9"/>
<evidence type="ECO:0000313" key="2">
    <source>
        <dbReference type="Proteomes" id="UP000663791"/>
    </source>
</evidence>
<sequence>MPLSSTAQQLLDAQVAWLLARISGDTLRDALSDDIDDLLDAATRLQVDTLADPDAVKELLRLVLRHVPPSAAASTLVGVLADRVYAGPAEPFTATDLIRREHLDALVAAALSRPDLAAKVLDKVAESPLVATLASRFLSRVLSEVLATNRAVADRIPGMGSLMNLGTSMAGNVARGVAGVPLESLLGDTAGKGASFAVRRLNKLVVETMSDPTARAAALQVFDLYADQPIGRPGAEPPVSAEELHHVAGLLQDVVIDAVAAEPVLTFIDGVVDGFFAVYGTEKLSTLVEDLGISRDDLLAQAQALVPRLLQHAVDSGEAERLIRTRLEPFYASPEVAAILGD</sequence>
<organism evidence="1 2">
    <name type="scientific">Nocardioides faecalis</name>
    <dbReference type="NCBI Taxonomy" id="2803858"/>
    <lineage>
        <taxon>Bacteria</taxon>
        <taxon>Bacillati</taxon>
        <taxon>Actinomycetota</taxon>
        <taxon>Actinomycetes</taxon>
        <taxon>Propionibacteriales</taxon>
        <taxon>Nocardioidaceae</taxon>
        <taxon>Nocardioides</taxon>
    </lineage>
</organism>
<dbReference type="Proteomes" id="UP000663791">
    <property type="component" value="Unassembled WGS sequence"/>
</dbReference>
<gene>
    <name evidence="1" type="ORF">JK386_00095</name>
</gene>
<keyword evidence="2" id="KW-1185">Reference proteome</keyword>
<reference evidence="1" key="1">
    <citation type="submission" date="2021-01" db="EMBL/GenBank/DDBJ databases">
        <title>Novel species in genus Nocardioides.</title>
        <authorList>
            <person name="Zhang G."/>
        </authorList>
    </citation>
    <scope>NUCLEOTIDE SEQUENCE</scope>
    <source>
        <strain evidence="1">Zg-536</strain>
    </source>
</reference>
<proteinExistence type="predicted"/>
<protein>
    <submittedName>
        <fullName evidence="1">Uncharacterized protein</fullName>
    </submittedName>
</protein>
<name>A0A938Y1Q9_9ACTN</name>